<evidence type="ECO:0000313" key="11">
    <source>
        <dbReference type="EMBL" id="MFD2729027.1"/>
    </source>
</evidence>
<feature type="region of interest" description="Disordered" evidence="9">
    <location>
        <begin position="303"/>
        <end position="334"/>
    </location>
</feature>
<name>A0ABW5TIL0_9ENTE</name>
<keyword evidence="7 8" id="KW-0131">Cell cycle</keyword>
<feature type="compositionally biased region" description="Basic and acidic residues" evidence="9">
    <location>
        <begin position="1"/>
        <end position="19"/>
    </location>
</feature>
<evidence type="ECO:0000259" key="10">
    <source>
        <dbReference type="PROSITE" id="PS51779"/>
    </source>
</evidence>
<dbReference type="PANTHER" id="PTHR37820:SF1">
    <property type="entry name" value="CELL DIVISION PROTEIN FTSQ"/>
    <property type="match status" value="1"/>
</dbReference>
<keyword evidence="2 8" id="KW-1003">Cell membrane</keyword>
<keyword evidence="12" id="KW-1185">Reference proteome</keyword>
<dbReference type="HAMAP" id="MF_00912">
    <property type="entry name" value="DivIB"/>
    <property type="match status" value="1"/>
</dbReference>
<protein>
    <recommendedName>
        <fullName evidence="8">Cell division protein DivIB</fullName>
    </recommendedName>
</protein>
<keyword evidence="5 8" id="KW-1133">Transmembrane helix</keyword>
<dbReference type="PROSITE" id="PS51779">
    <property type="entry name" value="POTRA"/>
    <property type="match status" value="1"/>
</dbReference>
<dbReference type="Pfam" id="PF08478">
    <property type="entry name" value="POTRA_1"/>
    <property type="match status" value="1"/>
</dbReference>
<feature type="transmembrane region" description="Helical" evidence="8">
    <location>
        <begin position="84"/>
        <end position="102"/>
    </location>
</feature>
<dbReference type="InterPro" id="IPR013685">
    <property type="entry name" value="POTRA_FtsQ_type"/>
</dbReference>
<dbReference type="InterPro" id="IPR034746">
    <property type="entry name" value="POTRA"/>
</dbReference>
<evidence type="ECO:0000256" key="9">
    <source>
        <dbReference type="SAM" id="MobiDB-lite"/>
    </source>
</evidence>
<dbReference type="Pfam" id="PF03799">
    <property type="entry name" value="FtsQ_DivIB_C"/>
    <property type="match status" value="1"/>
</dbReference>
<comment type="similarity">
    <text evidence="8">Belongs to the FtsQ/DivIB family. DivIB subfamily.</text>
</comment>
<evidence type="ECO:0000256" key="5">
    <source>
        <dbReference type="ARBA" id="ARBA00022989"/>
    </source>
</evidence>
<keyword evidence="3 8" id="KW-0132">Cell division</keyword>
<evidence type="ECO:0000256" key="7">
    <source>
        <dbReference type="ARBA" id="ARBA00023306"/>
    </source>
</evidence>
<evidence type="ECO:0000256" key="3">
    <source>
        <dbReference type="ARBA" id="ARBA00022618"/>
    </source>
</evidence>
<dbReference type="GO" id="GO:0051301">
    <property type="term" value="P:cell division"/>
    <property type="evidence" value="ECO:0007669"/>
    <property type="project" value="UniProtKB-KW"/>
</dbReference>
<evidence type="ECO:0000256" key="4">
    <source>
        <dbReference type="ARBA" id="ARBA00022692"/>
    </source>
</evidence>
<feature type="compositionally biased region" description="Acidic residues" evidence="9">
    <location>
        <begin position="325"/>
        <end position="334"/>
    </location>
</feature>
<dbReference type="InterPro" id="IPR026580">
    <property type="entry name" value="DivIB"/>
</dbReference>
<organism evidence="11 12">
    <name type="scientific">Enterococcus camelliae</name>
    <dbReference type="NCBI Taxonomy" id="453959"/>
    <lineage>
        <taxon>Bacteria</taxon>
        <taxon>Bacillati</taxon>
        <taxon>Bacillota</taxon>
        <taxon>Bacilli</taxon>
        <taxon>Lactobacillales</taxon>
        <taxon>Enterococcaceae</taxon>
        <taxon>Enterococcus</taxon>
    </lineage>
</organism>
<evidence type="ECO:0000256" key="6">
    <source>
        <dbReference type="ARBA" id="ARBA00023136"/>
    </source>
</evidence>
<comment type="function">
    <text evidence="8">Cell division protein that may be involved in stabilizing or promoting the assembly of the division complex.</text>
</comment>
<keyword evidence="6 8" id="KW-0472">Membrane</keyword>
<proteinExistence type="inferred from homology"/>
<dbReference type="InterPro" id="IPR050487">
    <property type="entry name" value="FtsQ_DivIB"/>
</dbReference>
<dbReference type="Gene3D" id="3.40.50.10960">
    <property type="match status" value="1"/>
</dbReference>
<reference evidence="12" key="1">
    <citation type="journal article" date="2019" name="Int. J. Syst. Evol. Microbiol.">
        <title>The Global Catalogue of Microorganisms (GCM) 10K type strain sequencing project: providing services to taxonomists for standard genome sequencing and annotation.</title>
        <authorList>
            <consortium name="The Broad Institute Genomics Platform"/>
            <consortium name="The Broad Institute Genome Sequencing Center for Infectious Disease"/>
            <person name="Wu L."/>
            <person name="Ma J."/>
        </authorList>
    </citation>
    <scope>NUCLEOTIDE SEQUENCE [LARGE SCALE GENOMIC DNA]</scope>
    <source>
        <strain evidence="12">TISTR 932</strain>
    </source>
</reference>
<dbReference type="EMBL" id="JBHUMO010000039">
    <property type="protein sequence ID" value="MFD2729027.1"/>
    <property type="molecule type" value="Genomic_DNA"/>
</dbReference>
<sequence length="334" mass="38238">MTPWQEEHARYLEQKKIGDKSQTNATEEKPSEQPTEAQTMTQEQSKEDGTVEDVQLERTSERVSFMDKLPNLHSYHNKQLFRRVALIIGVLCIPLLICGYFISPYSRLAKIEVTGNQLVSSQDILNASQLQLDENFFQQYQERKQAKTKIQTRNPRIKSVAISMSGLNELNIHVTEYKEIAQLSKNGTYYPILENGKVLEETHKDANKQQVILEKFTDHQWILATITQYKKLSSALQSAISQISYEATKANKQLLHLYMNDGNTVIVNIDNMATQMKYYPQITKDLTNKGIIDMEVGIFYAPYESSTSDQEKEQDSTTSSSEESVSSDENQENN</sequence>
<gene>
    <name evidence="8" type="primary">divIB</name>
    <name evidence="11" type="ORF">ACFSR0_06280</name>
</gene>
<keyword evidence="4 8" id="KW-0812">Transmembrane</keyword>
<feature type="compositionally biased region" description="Polar residues" evidence="9">
    <location>
        <begin position="32"/>
        <end position="43"/>
    </location>
</feature>
<dbReference type="RefSeq" id="WP_379980983.1">
    <property type="nucleotide sequence ID" value="NZ_JBHUMO010000039.1"/>
</dbReference>
<feature type="compositionally biased region" description="Basic and acidic residues" evidence="9">
    <location>
        <begin position="44"/>
        <end position="53"/>
    </location>
</feature>
<feature type="domain" description="POTRA" evidence="10">
    <location>
        <begin position="106"/>
        <end position="177"/>
    </location>
</feature>
<evidence type="ECO:0000256" key="8">
    <source>
        <dbReference type="HAMAP-Rule" id="MF_00912"/>
    </source>
</evidence>
<evidence type="ECO:0000256" key="2">
    <source>
        <dbReference type="ARBA" id="ARBA00022475"/>
    </source>
</evidence>
<dbReference type="InterPro" id="IPR005548">
    <property type="entry name" value="Cell_div_FtsQ/DivIB_C"/>
</dbReference>
<dbReference type="Proteomes" id="UP001597427">
    <property type="component" value="Unassembled WGS sequence"/>
</dbReference>
<dbReference type="PANTHER" id="PTHR37820">
    <property type="entry name" value="CELL DIVISION PROTEIN DIVIB"/>
    <property type="match status" value="1"/>
</dbReference>
<comment type="caution">
    <text evidence="11">The sequence shown here is derived from an EMBL/GenBank/DDBJ whole genome shotgun (WGS) entry which is preliminary data.</text>
</comment>
<evidence type="ECO:0000256" key="1">
    <source>
        <dbReference type="ARBA" id="ARBA00004370"/>
    </source>
</evidence>
<feature type="region of interest" description="Disordered" evidence="9">
    <location>
        <begin position="1"/>
        <end position="53"/>
    </location>
</feature>
<comment type="subcellular location">
    <subcellularLocation>
        <location evidence="8">Cell membrane</location>
        <topology evidence="8">Single-pass type II membrane protein</topology>
    </subcellularLocation>
    <subcellularLocation>
        <location evidence="1">Membrane</location>
    </subcellularLocation>
    <text evidence="8">Localizes to the division septum.</text>
</comment>
<evidence type="ECO:0000313" key="12">
    <source>
        <dbReference type="Proteomes" id="UP001597427"/>
    </source>
</evidence>
<accession>A0ABW5TIL0</accession>